<dbReference type="GO" id="GO:0005829">
    <property type="term" value="C:cytosol"/>
    <property type="evidence" value="ECO:0007669"/>
    <property type="project" value="TreeGrafter"/>
</dbReference>
<dbReference type="InterPro" id="IPR036388">
    <property type="entry name" value="WH-like_DNA-bd_sf"/>
</dbReference>
<dbReference type="InterPro" id="IPR036390">
    <property type="entry name" value="WH_DNA-bd_sf"/>
</dbReference>
<sequence length="384" mass="45269">MSSIPITYQDYELLLLLQNEPTISFNQIAKKLGITPPTAKKKVESLKQRKIYRGKTVLYKPESLNLTRYFFVLYTPSLEELERLEIALKYHPYIISRSRFYGSRLGVFAQFNYPKKKSELLLAFIDALKKEGLVSSYLFYESLGSRRTMQIDLERLSLSSFKWTFDWDKCYSKLLTIEPSPLPSPSPSVLDKMKPVDFKILETLTRGKILRNNGSFDTEITQKKISDYLNVETTEIWRRYHFLKENVLSGYSSRFSREFFNINSEKIIFMTFDDEIKLARCFTLFTDEKEGPPFRYHIEVYRDAKGRKQLILYVSLPQYHEAHLIYTLSKIANLRVYNVDTIGKSSVSYSFYSDAFDFNKKMWKVDKKFVLDVPLREISEELEL</sequence>
<dbReference type="GO" id="GO:0043200">
    <property type="term" value="P:response to amino acid"/>
    <property type="evidence" value="ECO:0007669"/>
    <property type="project" value="TreeGrafter"/>
</dbReference>
<gene>
    <name evidence="1" type="ORF">K9W45_11435</name>
</gene>
<organism evidence="1">
    <name type="scientific">Candidatus Heimdallarchaeum aukensis</name>
    <dbReference type="NCBI Taxonomy" id="2876573"/>
    <lineage>
        <taxon>Archaea</taxon>
        <taxon>Promethearchaeati</taxon>
        <taxon>Candidatus Heimdallarchaeota</taxon>
        <taxon>Candidatus Heimdallarchaeia (ex Rinke et al. 2021) (nom. nud.)</taxon>
        <taxon>Candidatus Heimdallarchaeales</taxon>
        <taxon>Candidatus Heimdallarchaeaceae</taxon>
        <taxon>Candidatus Heimdallarchaeum</taxon>
    </lineage>
</organism>
<dbReference type="GO" id="GO:0043565">
    <property type="term" value="F:sequence-specific DNA binding"/>
    <property type="evidence" value="ECO:0007669"/>
    <property type="project" value="TreeGrafter"/>
</dbReference>
<dbReference type="Proteomes" id="UP001201020">
    <property type="component" value="Chromosome"/>
</dbReference>
<dbReference type="EMBL" id="CP084166">
    <property type="protein sequence ID" value="UJG40441.1"/>
    <property type="molecule type" value="Genomic_DNA"/>
</dbReference>
<dbReference type="PANTHER" id="PTHR30154">
    <property type="entry name" value="LEUCINE-RESPONSIVE REGULATORY PROTEIN"/>
    <property type="match status" value="1"/>
</dbReference>
<name>A0A9Y1BJY4_9ARCH</name>
<proteinExistence type="predicted"/>
<accession>A0A9Y1BJY4</accession>
<reference evidence="1" key="1">
    <citation type="journal article" date="2022" name="Nat. Microbiol.">
        <title>Unique mobile elements and scalable gene flow at the prokaryote-eukaryote boundary revealed by circularized Asgard archaea genomes.</title>
        <authorList>
            <person name="Wu F."/>
            <person name="Speth D.R."/>
            <person name="Philosof A."/>
            <person name="Cremiere A."/>
            <person name="Narayanan A."/>
            <person name="Barco R.A."/>
            <person name="Connon S.A."/>
            <person name="Amend J.P."/>
            <person name="Antoshechkin I.A."/>
            <person name="Orphan V.J."/>
        </authorList>
    </citation>
    <scope>NUCLEOTIDE SEQUENCE</scope>
    <source>
        <strain evidence="1">PM71</strain>
    </source>
</reference>
<dbReference type="Pfam" id="PF13412">
    <property type="entry name" value="HTH_24"/>
    <property type="match status" value="1"/>
</dbReference>
<dbReference type="AlphaFoldDB" id="A0A9Y1BJY4"/>
<evidence type="ECO:0000313" key="1">
    <source>
        <dbReference type="EMBL" id="UJG40441.1"/>
    </source>
</evidence>
<protein>
    <submittedName>
        <fullName evidence="1">Lrp/AsnC family transcriptional regulator</fullName>
    </submittedName>
</protein>
<dbReference type="Gene3D" id="1.10.10.10">
    <property type="entry name" value="Winged helix-like DNA-binding domain superfamily/Winged helix DNA-binding domain"/>
    <property type="match status" value="1"/>
</dbReference>
<dbReference type="PANTHER" id="PTHR30154:SF34">
    <property type="entry name" value="TRANSCRIPTIONAL REGULATOR AZLB"/>
    <property type="match status" value="1"/>
</dbReference>
<dbReference type="SUPFAM" id="SSF46785">
    <property type="entry name" value="Winged helix' DNA-binding domain"/>
    <property type="match status" value="1"/>
</dbReference>